<reference evidence="10" key="2">
    <citation type="submission" date="2017-11" db="EMBL/GenBank/DDBJ databases">
        <title>Coralsnake Venomics: Analyses of Venom Gland Transcriptomes and Proteomes of Six Brazilian Taxa.</title>
        <authorList>
            <person name="Aird S.D."/>
            <person name="Jorge da Silva N."/>
            <person name="Qiu L."/>
            <person name="Villar-Briones A."/>
            <person name="Aparecida-Saddi V."/>
            <person name="Campos-Telles M.P."/>
            <person name="Grau M."/>
            <person name="Mikheyev A.S."/>
        </authorList>
    </citation>
    <scope>NUCLEOTIDE SEQUENCE</scope>
    <source>
        <tissue evidence="10">Venom_gland</tissue>
    </source>
</reference>
<dbReference type="EC" id="2.7.10.2" evidence="1"/>
<evidence type="ECO:0000256" key="8">
    <source>
        <dbReference type="PROSITE-ProRule" id="PRU10141"/>
    </source>
</evidence>
<sequence length="251" mass="28732">MERTDITMKHKLGGGQYGEVYVGVWKKYNLTVAVKTLKEDTMEVEEFLKEASVMKEIKHPNLVQLLGVCTLEPPFYIVTEYMPYGNLLDYLRECNREEVTAVVLLYMATQISSAMEYLEKKNFIHRDLAARNCLVGENHVVKVADFGLSRLMTGDTYTAHAGAKFPIKWTAPESLAYNTFSIKSDVWAFGVLLWEIATYGMSPYPGIDLSQVYDLLEKGYRMEQPEGCPPKVYELMRAYLQVVANLQQFIY</sequence>
<dbReference type="FunFam" id="3.30.200.20:FF:000037">
    <property type="entry name" value="Tyrosine-protein kinase"/>
    <property type="match status" value="1"/>
</dbReference>
<proteinExistence type="predicted"/>
<dbReference type="SUPFAM" id="SSF56112">
    <property type="entry name" value="Protein kinase-like (PK-like)"/>
    <property type="match status" value="1"/>
</dbReference>
<name>A0A2D4HGJ3_MICLE</name>
<keyword evidence="2" id="KW-0808">Transferase</keyword>
<keyword evidence="5 8" id="KW-0067">ATP-binding</keyword>
<evidence type="ECO:0000256" key="3">
    <source>
        <dbReference type="ARBA" id="ARBA00022741"/>
    </source>
</evidence>
<dbReference type="PROSITE" id="PS00107">
    <property type="entry name" value="PROTEIN_KINASE_ATP"/>
    <property type="match status" value="1"/>
</dbReference>
<evidence type="ECO:0000313" key="10">
    <source>
        <dbReference type="EMBL" id="LAA71080.1"/>
    </source>
</evidence>
<dbReference type="GO" id="GO:0005524">
    <property type="term" value="F:ATP binding"/>
    <property type="evidence" value="ECO:0007669"/>
    <property type="project" value="UniProtKB-UniRule"/>
</dbReference>
<evidence type="ECO:0000259" key="9">
    <source>
        <dbReference type="PROSITE" id="PS50011"/>
    </source>
</evidence>
<dbReference type="PANTHER" id="PTHR24418">
    <property type="entry name" value="TYROSINE-PROTEIN KINASE"/>
    <property type="match status" value="1"/>
</dbReference>
<dbReference type="PRINTS" id="PR00109">
    <property type="entry name" value="TYRKINASE"/>
</dbReference>
<evidence type="ECO:0000256" key="5">
    <source>
        <dbReference type="ARBA" id="ARBA00022840"/>
    </source>
</evidence>
<reference evidence="10" key="1">
    <citation type="submission" date="2017-07" db="EMBL/GenBank/DDBJ databases">
        <authorList>
            <person name="Mikheyev A."/>
            <person name="Grau M."/>
        </authorList>
    </citation>
    <scope>NUCLEOTIDE SEQUENCE</scope>
    <source>
        <tissue evidence="10">Venom_gland</tissue>
    </source>
</reference>
<evidence type="ECO:0000256" key="6">
    <source>
        <dbReference type="ARBA" id="ARBA00022999"/>
    </source>
</evidence>
<dbReference type="InterPro" id="IPR050198">
    <property type="entry name" value="Non-receptor_tyrosine_kinases"/>
</dbReference>
<dbReference type="PROSITE" id="PS00109">
    <property type="entry name" value="PROTEIN_KINASE_TYR"/>
    <property type="match status" value="1"/>
</dbReference>
<dbReference type="PIRSF" id="PIRSF000654">
    <property type="entry name" value="Integrin-linked_kinase"/>
    <property type="match status" value="1"/>
</dbReference>
<keyword evidence="3 8" id="KW-0547">Nucleotide-binding</keyword>
<dbReference type="Gene3D" id="1.10.510.10">
    <property type="entry name" value="Transferase(Phosphotransferase) domain 1"/>
    <property type="match status" value="1"/>
</dbReference>
<keyword evidence="7" id="KW-0829">Tyrosine-protein kinase</keyword>
<dbReference type="InterPro" id="IPR001245">
    <property type="entry name" value="Ser-Thr/Tyr_kinase_cat_dom"/>
</dbReference>
<dbReference type="Gene3D" id="3.30.200.20">
    <property type="entry name" value="Phosphorylase Kinase, domain 1"/>
    <property type="match status" value="1"/>
</dbReference>
<evidence type="ECO:0000256" key="7">
    <source>
        <dbReference type="ARBA" id="ARBA00023137"/>
    </source>
</evidence>
<evidence type="ECO:0000256" key="2">
    <source>
        <dbReference type="ARBA" id="ARBA00022679"/>
    </source>
</evidence>
<dbReference type="SMART" id="SM00219">
    <property type="entry name" value="TyrKc"/>
    <property type="match status" value="1"/>
</dbReference>
<protein>
    <recommendedName>
        <fullName evidence="1">non-specific protein-tyrosine kinase</fullName>
        <ecNumber evidence="1">2.7.10.2</ecNumber>
    </recommendedName>
</protein>
<dbReference type="InterPro" id="IPR020635">
    <property type="entry name" value="Tyr_kinase_cat_dom"/>
</dbReference>
<dbReference type="InterPro" id="IPR008266">
    <property type="entry name" value="Tyr_kinase_AS"/>
</dbReference>
<feature type="domain" description="Protein kinase" evidence="9">
    <location>
        <begin position="6"/>
        <end position="251"/>
    </location>
</feature>
<dbReference type="InterPro" id="IPR000719">
    <property type="entry name" value="Prot_kinase_dom"/>
</dbReference>
<accession>A0A2D4HGJ3</accession>
<dbReference type="AlphaFoldDB" id="A0A2D4HGJ3"/>
<evidence type="ECO:0000256" key="4">
    <source>
        <dbReference type="ARBA" id="ARBA00022777"/>
    </source>
</evidence>
<evidence type="ECO:0000256" key="1">
    <source>
        <dbReference type="ARBA" id="ARBA00011903"/>
    </source>
</evidence>
<dbReference type="EMBL" id="IACK01026974">
    <property type="protein sequence ID" value="LAA71080.1"/>
    <property type="molecule type" value="Transcribed_RNA"/>
</dbReference>
<dbReference type="InterPro" id="IPR017441">
    <property type="entry name" value="Protein_kinase_ATP_BS"/>
</dbReference>
<organism evidence="10">
    <name type="scientific">Micrurus lemniscatus lemniscatus</name>
    <dbReference type="NCBI Taxonomy" id="129467"/>
    <lineage>
        <taxon>Eukaryota</taxon>
        <taxon>Metazoa</taxon>
        <taxon>Chordata</taxon>
        <taxon>Craniata</taxon>
        <taxon>Vertebrata</taxon>
        <taxon>Euteleostomi</taxon>
        <taxon>Lepidosauria</taxon>
        <taxon>Squamata</taxon>
        <taxon>Bifurcata</taxon>
        <taxon>Unidentata</taxon>
        <taxon>Episquamata</taxon>
        <taxon>Toxicofera</taxon>
        <taxon>Serpentes</taxon>
        <taxon>Colubroidea</taxon>
        <taxon>Elapidae</taxon>
        <taxon>Elapinae</taxon>
        <taxon>Micrurus</taxon>
    </lineage>
</organism>
<dbReference type="GO" id="GO:0004715">
    <property type="term" value="F:non-membrane spanning protein tyrosine kinase activity"/>
    <property type="evidence" value="ECO:0007669"/>
    <property type="project" value="UniProtKB-EC"/>
</dbReference>
<keyword evidence="4" id="KW-0418">Kinase</keyword>
<keyword evidence="6" id="KW-0727">SH2 domain</keyword>
<dbReference type="InterPro" id="IPR011009">
    <property type="entry name" value="Kinase-like_dom_sf"/>
</dbReference>
<dbReference type="Pfam" id="PF07714">
    <property type="entry name" value="PK_Tyr_Ser-Thr"/>
    <property type="match status" value="1"/>
</dbReference>
<dbReference type="FunFam" id="1.10.510.10:FF:000070">
    <property type="entry name" value="Tyrosine-protein kinase"/>
    <property type="match status" value="1"/>
</dbReference>
<feature type="binding site" evidence="8">
    <location>
        <position position="35"/>
    </location>
    <ligand>
        <name>ATP</name>
        <dbReference type="ChEBI" id="CHEBI:30616"/>
    </ligand>
</feature>
<dbReference type="PROSITE" id="PS50011">
    <property type="entry name" value="PROTEIN_KINASE_DOM"/>
    <property type="match status" value="1"/>
</dbReference>